<comment type="catalytic activity">
    <reaction evidence="1">
        <text>hexadecane-1,2-diol + hexadecanoyl-CoA = 2-hydroxyhexadecyl hexadecanoate + CoA</text>
        <dbReference type="Rhea" id="RHEA:38171"/>
        <dbReference type="ChEBI" id="CHEBI:57287"/>
        <dbReference type="ChEBI" id="CHEBI:57379"/>
        <dbReference type="ChEBI" id="CHEBI:75586"/>
        <dbReference type="ChEBI" id="CHEBI:75587"/>
    </reaction>
    <physiologicalReaction direction="left-to-right" evidence="1">
        <dbReference type="Rhea" id="RHEA:38172"/>
    </physiologicalReaction>
</comment>
<evidence type="ECO:0000256" key="10">
    <source>
        <dbReference type="ARBA" id="ARBA00009010"/>
    </source>
</evidence>
<comment type="subunit">
    <text evidence="17">Homodimer or homotetramer; both forms have similar enzymatic activities.</text>
</comment>
<evidence type="ECO:0000256" key="31">
    <source>
        <dbReference type="SAM" id="MobiDB-lite"/>
    </source>
</evidence>
<evidence type="ECO:0000256" key="28">
    <source>
        <dbReference type="ARBA" id="ARBA00049549"/>
    </source>
</evidence>
<feature type="compositionally biased region" description="Basic residues" evidence="31">
    <location>
        <begin position="201"/>
        <end position="217"/>
    </location>
</feature>
<feature type="transmembrane region" description="Helical" evidence="32">
    <location>
        <begin position="399"/>
        <end position="424"/>
    </location>
</feature>
<evidence type="ECO:0000256" key="29">
    <source>
        <dbReference type="PIRNR" id="PIRNR000439"/>
    </source>
</evidence>
<dbReference type="PANTHER" id="PTHR10408:SF7">
    <property type="entry name" value="DIACYLGLYCEROL O-ACYLTRANSFERASE 1"/>
    <property type="match status" value="1"/>
</dbReference>
<feature type="transmembrane region" description="Helical" evidence="32">
    <location>
        <begin position="444"/>
        <end position="466"/>
    </location>
</feature>
<comment type="catalytic activity">
    <reaction evidence="26">
        <text>hexadecan-1-ol + hexadecanoyl-CoA = hexadecyl hexadecanoate + CoA</text>
        <dbReference type="Rhea" id="RHEA:38167"/>
        <dbReference type="ChEBI" id="CHEBI:16125"/>
        <dbReference type="ChEBI" id="CHEBI:57287"/>
        <dbReference type="ChEBI" id="CHEBI:57379"/>
        <dbReference type="ChEBI" id="CHEBI:75584"/>
    </reaction>
    <physiologicalReaction direction="left-to-right" evidence="26">
        <dbReference type="Rhea" id="RHEA:38168"/>
    </physiologicalReaction>
</comment>
<reference evidence="33" key="2">
    <citation type="submission" date="2021-01" db="UniProtKB">
        <authorList>
            <consortium name="EnsemblMetazoa"/>
        </authorList>
    </citation>
    <scope>IDENTIFICATION</scope>
</reference>
<evidence type="ECO:0000256" key="7">
    <source>
        <dbReference type="ARBA" id="ARBA00001764"/>
    </source>
</evidence>
<dbReference type="RefSeq" id="XP_030831202.1">
    <property type="nucleotide sequence ID" value="XM_030975342.1"/>
</dbReference>
<comment type="catalytic activity">
    <reaction evidence="6">
        <text>1,2-di-(9Z-octadecenoyl)-sn-glycerol + hexadecanoyl-CoA = 1,2-di-(9Z)-octadecenoyl-3-hexadecanoyl-sn-glycerol + CoA</text>
        <dbReference type="Rhea" id="RHEA:38163"/>
        <dbReference type="ChEBI" id="CHEBI:52333"/>
        <dbReference type="ChEBI" id="CHEBI:57287"/>
        <dbReference type="ChEBI" id="CHEBI:57379"/>
        <dbReference type="ChEBI" id="CHEBI:75583"/>
    </reaction>
    <physiologicalReaction direction="left-to-right" evidence="6">
        <dbReference type="Rhea" id="RHEA:38164"/>
    </physiologicalReaction>
</comment>
<dbReference type="FunCoup" id="A0A7M7STY2">
    <property type="interactions" value="814"/>
</dbReference>
<keyword evidence="11 29" id="KW-0808">Transferase</keyword>
<comment type="catalytic activity">
    <reaction evidence="24">
        <text>an acyl-CoA + a 1,2-diacyl-sn-glycerol = a triacyl-sn-glycerol + CoA</text>
        <dbReference type="Rhea" id="RHEA:10868"/>
        <dbReference type="ChEBI" id="CHEBI:17815"/>
        <dbReference type="ChEBI" id="CHEBI:57287"/>
        <dbReference type="ChEBI" id="CHEBI:58342"/>
        <dbReference type="ChEBI" id="CHEBI:64615"/>
        <dbReference type="EC" id="2.3.1.20"/>
    </reaction>
    <physiologicalReaction direction="left-to-right" evidence="24">
        <dbReference type="Rhea" id="RHEA:10869"/>
    </physiologicalReaction>
</comment>
<keyword evidence="34" id="KW-1185">Reference proteome</keyword>
<evidence type="ECO:0000256" key="8">
    <source>
        <dbReference type="ARBA" id="ARBA00004477"/>
    </source>
</evidence>
<comment type="catalytic activity">
    <reaction evidence="18">
        <text>1,2-di-(9Z-octadecenoyl)-sn-glycerol + (9Z)-octadecenoyl-CoA = 1,2,3-tri-(9Z-octadecenoyl)-glycerol + CoA</text>
        <dbReference type="Rhea" id="RHEA:38219"/>
        <dbReference type="ChEBI" id="CHEBI:52333"/>
        <dbReference type="ChEBI" id="CHEBI:53753"/>
        <dbReference type="ChEBI" id="CHEBI:57287"/>
        <dbReference type="ChEBI" id="CHEBI:57387"/>
    </reaction>
    <physiologicalReaction direction="left-to-right" evidence="18">
        <dbReference type="Rhea" id="RHEA:38220"/>
    </physiologicalReaction>
</comment>
<feature type="transmembrane region" description="Helical" evidence="32">
    <location>
        <begin position="120"/>
        <end position="144"/>
    </location>
</feature>
<evidence type="ECO:0000256" key="22">
    <source>
        <dbReference type="ARBA" id="ARBA00048135"/>
    </source>
</evidence>
<comment type="catalytic activity">
    <reaction evidence="19">
        <text>1-O-(9Z-octadecyl)-3-(9Z-octadecenoyl)-glycerol + (9Z)-octadecenoyl-CoA = 1-O-(9Z-octadecenyl)-2,3-di-(9Z-octadecenoyl)glycerol + CoA</text>
        <dbReference type="Rhea" id="RHEA:55344"/>
        <dbReference type="ChEBI" id="CHEBI:57287"/>
        <dbReference type="ChEBI" id="CHEBI:57387"/>
        <dbReference type="ChEBI" id="CHEBI:138735"/>
        <dbReference type="ChEBI" id="CHEBI:197429"/>
    </reaction>
    <physiologicalReaction direction="left-to-right" evidence="19">
        <dbReference type="Rhea" id="RHEA:55345"/>
    </physiologicalReaction>
</comment>
<dbReference type="KEGG" id="spu:575003"/>
<dbReference type="GeneID" id="575003"/>
<keyword evidence="12 32" id="KW-0812">Transmembrane</keyword>
<dbReference type="EnsemblMetazoa" id="XM_030975341">
    <property type="protein sequence ID" value="XP_030831201"/>
    <property type="gene ID" value="LOC575003"/>
</dbReference>
<evidence type="ECO:0000313" key="33">
    <source>
        <dbReference type="EnsemblMetazoa" id="XP_030831201"/>
    </source>
</evidence>
<comment type="catalytic activity">
    <reaction evidence="2">
        <text>all-trans-retinol + an acyl-CoA = an all-trans-retinyl ester + CoA</text>
        <dbReference type="Rhea" id="RHEA:11488"/>
        <dbReference type="ChEBI" id="CHEBI:17336"/>
        <dbReference type="ChEBI" id="CHEBI:57287"/>
        <dbReference type="ChEBI" id="CHEBI:58342"/>
        <dbReference type="ChEBI" id="CHEBI:63410"/>
        <dbReference type="EC" id="2.3.1.76"/>
    </reaction>
    <physiologicalReaction direction="left-to-right" evidence="2">
        <dbReference type="Rhea" id="RHEA:11489"/>
    </physiologicalReaction>
</comment>
<evidence type="ECO:0000256" key="6">
    <source>
        <dbReference type="ARBA" id="ARBA00001349"/>
    </source>
</evidence>
<feature type="transmembrane region" description="Helical" evidence="32">
    <location>
        <begin position="150"/>
        <end position="171"/>
    </location>
</feature>
<dbReference type="GO" id="GO:0019432">
    <property type="term" value="P:triglyceride biosynthetic process"/>
    <property type="evidence" value="ECO:0000318"/>
    <property type="project" value="GO_Central"/>
</dbReference>
<evidence type="ECO:0000256" key="21">
    <source>
        <dbReference type="ARBA" id="ARBA00048096"/>
    </source>
</evidence>
<comment type="catalytic activity">
    <reaction evidence="27">
        <text>1-(9Z-octadecenoyl)-glycerol + (9Z)-octadecenoyl-CoA = 1,2-di-(9Z-octadecenoyl)-glycerol + CoA</text>
        <dbReference type="Rhea" id="RHEA:37915"/>
        <dbReference type="ChEBI" id="CHEBI:52323"/>
        <dbReference type="ChEBI" id="CHEBI:57287"/>
        <dbReference type="ChEBI" id="CHEBI:57387"/>
        <dbReference type="ChEBI" id="CHEBI:75342"/>
    </reaction>
    <physiologicalReaction direction="left-to-right" evidence="27">
        <dbReference type="Rhea" id="RHEA:37916"/>
    </physiologicalReaction>
</comment>
<evidence type="ECO:0000256" key="23">
    <source>
        <dbReference type="ARBA" id="ARBA00048614"/>
    </source>
</evidence>
<dbReference type="RefSeq" id="XP_030831201.1">
    <property type="nucleotide sequence ID" value="XM_030975341.1"/>
</dbReference>
<evidence type="ECO:0000256" key="16">
    <source>
        <dbReference type="ARBA" id="ARBA00023315"/>
    </source>
</evidence>
<evidence type="ECO:0000256" key="30">
    <source>
        <dbReference type="PIRSR" id="PIRSR000439-1"/>
    </source>
</evidence>
<evidence type="ECO:0000256" key="9">
    <source>
        <dbReference type="ARBA" id="ARBA00005175"/>
    </source>
</evidence>
<feature type="region of interest" description="Disordered" evidence="31">
    <location>
        <begin position="1"/>
        <end position="30"/>
    </location>
</feature>
<dbReference type="OMA" id="RCHDYRR"/>
<dbReference type="AlphaFoldDB" id="A0A7M7STY2"/>
<comment type="catalytic activity">
    <reaction evidence="21">
        <text>2,3-di-(9Z)-octadecenoyl-sn-glycerol + (9Z)-octadecenoyl-CoA = 1,2,3-tri-(9Z-octadecenoyl)-glycerol + CoA</text>
        <dbReference type="Rhea" id="RHEA:38439"/>
        <dbReference type="ChEBI" id="CHEBI:53753"/>
        <dbReference type="ChEBI" id="CHEBI:57287"/>
        <dbReference type="ChEBI" id="CHEBI:57387"/>
        <dbReference type="ChEBI" id="CHEBI:75824"/>
    </reaction>
    <physiologicalReaction direction="left-to-right" evidence="21">
        <dbReference type="Rhea" id="RHEA:38440"/>
    </physiologicalReaction>
</comment>
<dbReference type="PIRSF" id="PIRSF000439">
    <property type="entry name" value="Oat_ACAT_DAG_ARE"/>
    <property type="match status" value="1"/>
</dbReference>
<comment type="catalytic activity">
    <reaction evidence="7">
        <text>all-trans-retinol + hexadecanoyl-CoA = all-trans-retinyl hexadecanoate + CoA</text>
        <dbReference type="Rhea" id="RHEA:38175"/>
        <dbReference type="ChEBI" id="CHEBI:17336"/>
        <dbReference type="ChEBI" id="CHEBI:17616"/>
        <dbReference type="ChEBI" id="CHEBI:57287"/>
        <dbReference type="ChEBI" id="CHEBI:57379"/>
    </reaction>
    <physiologicalReaction direction="left-to-right" evidence="7">
        <dbReference type="Rhea" id="RHEA:38176"/>
    </physiologicalReaction>
</comment>
<comment type="similarity">
    <text evidence="10 29">Belongs to the membrane-bound acyltransferase family. Sterol o-acyltransferase subfamily.</text>
</comment>
<evidence type="ECO:0000256" key="32">
    <source>
        <dbReference type="SAM" id="Phobius"/>
    </source>
</evidence>
<evidence type="ECO:0000256" key="12">
    <source>
        <dbReference type="ARBA" id="ARBA00022692"/>
    </source>
</evidence>
<proteinExistence type="inferred from homology"/>
<evidence type="ECO:0000256" key="15">
    <source>
        <dbReference type="ARBA" id="ARBA00023136"/>
    </source>
</evidence>
<feature type="compositionally biased region" description="Basic and acidic residues" evidence="31">
    <location>
        <begin position="18"/>
        <end position="30"/>
    </location>
</feature>
<evidence type="ECO:0000256" key="1">
    <source>
        <dbReference type="ARBA" id="ARBA00000174"/>
    </source>
</evidence>
<dbReference type="InterPro" id="IPR027251">
    <property type="entry name" value="Diacylglycerol_acylTrfase1"/>
</dbReference>
<feature type="transmembrane region" description="Helical" evidence="32">
    <location>
        <begin position="87"/>
        <end position="108"/>
    </location>
</feature>
<dbReference type="GO" id="GO:0050252">
    <property type="term" value="F:retinol O-fatty-acyltransferase activity"/>
    <property type="evidence" value="ECO:0007669"/>
    <property type="project" value="UniProtKB-EC"/>
</dbReference>
<evidence type="ECO:0000256" key="27">
    <source>
        <dbReference type="ARBA" id="ARBA00049168"/>
    </source>
</evidence>
<evidence type="ECO:0000256" key="26">
    <source>
        <dbReference type="ARBA" id="ARBA00048907"/>
    </source>
</evidence>
<sequence length="485" mass="56307">MAEQMGDNKKHTSGQDASVKRPDVPIHKPRDSLLSNSSGFNNYRGFLNLCIVLLAMSSSRLVLENLIKYGIIMDPIKWFSVFLQDPYSWPNFTLLILLNGFILYAFWLEKLMLKAYIQERTMTVLVTLNVMTVFIFPVIVILYYKPNPVGSFASLGTYSIAFLKLISYAAVNKWCRDAQSSTSKKSKKSANSSDDSLSRNSPRRHSTPQPRKRVTNRRRSEGSNEEANGEQAELVEYPNNLTLNDMCYFMMVPTLCYELNFPRTKRIRKRFLIRRIIELVFLVQLCLCLVQQWIVPTVLNALAPFTSLDTKRMLERVLKLAVPNHICWLIFFYSFFHSWLNVLGEVTKFADRNFYQDWWNAETISYFWKNWNIPVHKWCLRHLYFPLRSKGVDQQKAQIIVFLVSAIFHEYLVSIPLQMFRLWAFGGMLAQLPLVKLTSKVKGHWGNVLVWLSLIIGQPVAVLMYFHDYYVMHAAINVNGTSTTP</sequence>
<comment type="catalytic activity">
    <reaction evidence="5">
        <text>2-(9Z-octadecenoyl)-glycerol + hexadecanoyl-CoA = 1-hexadecanoyl-2-(9Z-octadecenoyl)-sn-glycerol + CoA</text>
        <dbReference type="Rhea" id="RHEA:38071"/>
        <dbReference type="ChEBI" id="CHEBI:57287"/>
        <dbReference type="ChEBI" id="CHEBI:57379"/>
        <dbReference type="ChEBI" id="CHEBI:73990"/>
        <dbReference type="ChEBI" id="CHEBI:75466"/>
    </reaction>
    <physiologicalReaction direction="left-to-right" evidence="5">
        <dbReference type="Rhea" id="RHEA:38072"/>
    </physiologicalReaction>
</comment>
<dbReference type="OrthoDB" id="10039049at2759"/>
<dbReference type="UniPathway" id="UPA00230"/>
<evidence type="ECO:0000256" key="5">
    <source>
        <dbReference type="ARBA" id="ARBA00001313"/>
    </source>
</evidence>
<evidence type="ECO:0000256" key="11">
    <source>
        <dbReference type="ARBA" id="ARBA00022679"/>
    </source>
</evidence>
<evidence type="ECO:0000313" key="34">
    <source>
        <dbReference type="Proteomes" id="UP000007110"/>
    </source>
</evidence>
<keyword evidence="13 29" id="KW-0256">Endoplasmic reticulum</keyword>
<feature type="transmembrane region" description="Helical" evidence="32">
    <location>
        <begin position="322"/>
        <end position="343"/>
    </location>
</feature>
<dbReference type="EnsemblMetazoa" id="XM_030975342">
    <property type="protein sequence ID" value="XP_030831202"/>
    <property type="gene ID" value="LOC575003"/>
</dbReference>
<comment type="subcellular location">
    <subcellularLocation>
        <location evidence="8 29">Endoplasmic reticulum membrane</location>
        <topology evidence="8 29">Multi-pass membrane protein</topology>
    </subcellularLocation>
</comment>
<dbReference type="PIRSF" id="PIRSF500231">
    <property type="entry name" value="Oat_dag"/>
    <property type="match status" value="1"/>
</dbReference>
<comment type="catalytic activity">
    <reaction evidence="3">
        <text>13-cis-retinol + hexadecanoyl-CoA = 13-cis-retinyl hexadecanoate + CoA</text>
        <dbReference type="Rhea" id="RHEA:55296"/>
        <dbReference type="ChEBI" id="CHEBI:45479"/>
        <dbReference type="ChEBI" id="CHEBI:57287"/>
        <dbReference type="ChEBI" id="CHEBI:57379"/>
        <dbReference type="ChEBI" id="CHEBI:138722"/>
    </reaction>
    <physiologicalReaction direction="left-to-right" evidence="3">
        <dbReference type="Rhea" id="RHEA:55297"/>
    </physiologicalReaction>
</comment>
<evidence type="ECO:0000256" key="4">
    <source>
        <dbReference type="ARBA" id="ARBA00001118"/>
    </source>
</evidence>
<evidence type="ECO:0000256" key="2">
    <source>
        <dbReference type="ARBA" id="ARBA00000633"/>
    </source>
</evidence>
<evidence type="ECO:0000256" key="24">
    <source>
        <dbReference type="ARBA" id="ARBA00048634"/>
    </source>
</evidence>
<dbReference type="InterPro" id="IPR004299">
    <property type="entry name" value="MBOAT_fam"/>
</dbReference>
<accession>A0A7M7STY2</accession>
<feature type="active site" evidence="30">
    <location>
        <position position="409"/>
    </location>
</feature>
<dbReference type="GO" id="GO:0005789">
    <property type="term" value="C:endoplasmic reticulum membrane"/>
    <property type="evidence" value="ECO:0000318"/>
    <property type="project" value="GO_Central"/>
</dbReference>
<feature type="compositionally biased region" description="Low complexity" evidence="31">
    <location>
        <begin position="189"/>
        <end position="200"/>
    </location>
</feature>
<comment type="catalytic activity">
    <reaction evidence="20">
        <text>1-O-(9Z-octadecenyl)-glycerol + (9Z)-octadecenoyl-CoA = 1-O-(9Z-octadecyl)-3-(9Z-octadecenoyl)-glycerol + CoA</text>
        <dbReference type="Rhea" id="RHEA:55340"/>
        <dbReference type="ChEBI" id="CHEBI:34116"/>
        <dbReference type="ChEBI" id="CHEBI:57287"/>
        <dbReference type="ChEBI" id="CHEBI:57387"/>
        <dbReference type="ChEBI" id="CHEBI:197429"/>
    </reaction>
    <physiologicalReaction direction="left-to-right" evidence="20">
        <dbReference type="Rhea" id="RHEA:55341"/>
    </physiologicalReaction>
</comment>
<dbReference type="Proteomes" id="UP000007110">
    <property type="component" value="Unassembled WGS sequence"/>
</dbReference>
<comment type="catalytic activity">
    <reaction evidence="28">
        <text>1,3-di-(9Z-octadecenoyl)-glycerol + (9Z)-octadecenoyl-CoA = 1,2,3-tri-(9Z-octadecenoyl)-glycerol + CoA</text>
        <dbReference type="Rhea" id="RHEA:38435"/>
        <dbReference type="ChEBI" id="CHEBI:53753"/>
        <dbReference type="ChEBI" id="CHEBI:57287"/>
        <dbReference type="ChEBI" id="CHEBI:57387"/>
        <dbReference type="ChEBI" id="CHEBI:75735"/>
    </reaction>
    <physiologicalReaction direction="left-to-right" evidence="28">
        <dbReference type="Rhea" id="RHEA:38436"/>
    </physiologicalReaction>
</comment>
<dbReference type="PANTHER" id="PTHR10408">
    <property type="entry name" value="STEROL O-ACYLTRANSFERASE"/>
    <property type="match status" value="1"/>
</dbReference>
<evidence type="ECO:0000256" key="17">
    <source>
        <dbReference type="ARBA" id="ARBA00023610"/>
    </source>
</evidence>
<comment type="catalytic activity">
    <reaction evidence="25">
        <text>1,2-di-(9Z-octadecenoyl)-glycerol + (9Z)-octadecenoate + H(+) = 1,2,3-tri-(9Z-octadecenoyl)-glycerol + H2O</text>
        <dbReference type="Rhea" id="RHEA:38379"/>
        <dbReference type="ChEBI" id="CHEBI:15377"/>
        <dbReference type="ChEBI" id="CHEBI:15378"/>
        <dbReference type="ChEBI" id="CHEBI:30823"/>
        <dbReference type="ChEBI" id="CHEBI:52323"/>
        <dbReference type="ChEBI" id="CHEBI:53753"/>
    </reaction>
    <physiologicalReaction direction="left-to-right" evidence="25">
        <dbReference type="Rhea" id="RHEA:38380"/>
    </physiologicalReaction>
</comment>
<comment type="pathway">
    <text evidence="9">Lipid metabolism; glycerolipid metabolism.</text>
</comment>
<evidence type="ECO:0000256" key="3">
    <source>
        <dbReference type="ARBA" id="ARBA00000895"/>
    </source>
</evidence>
<evidence type="ECO:0000256" key="14">
    <source>
        <dbReference type="ARBA" id="ARBA00022989"/>
    </source>
</evidence>
<evidence type="ECO:0000256" key="13">
    <source>
        <dbReference type="ARBA" id="ARBA00022824"/>
    </source>
</evidence>
<feature type="transmembrane region" description="Helical" evidence="32">
    <location>
        <begin position="46"/>
        <end position="67"/>
    </location>
</feature>
<comment type="catalytic activity">
    <reaction evidence="4">
        <text>hexadecane-1,2-diol + 2 hexadecanoyl-CoA = 1,2-O,O-dihexadecanoyl-1,2-hexadecanediol + 2 CoA</text>
        <dbReference type="Rhea" id="RHEA:38211"/>
        <dbReference type="ChEBI" id="CHEBI:57287"/>
        <dbReference type="ChEBI" id="CHEBI:57379"/>
        <dbReference type="ChEBI" id="CHEBI:75586"/>
        <dbReference type="ChEBI" id="CHEBI:75608"/>
    </reaction>
    <physiologicalReaction direction="left-to-right" evidence="4">
        <dbReference type="Rhea" id="RHEA:38212"/>
    </physiologicalReaction>
</comment>
<dbReference type="Pfam" id="PF03062">
    <property type="entry name" value="MBOAT"/>
    <property type="match status" value="1"/>
</dbReference>
<evidence type="ECO:0000256" key="18">
    <source>
        <dbReference type="ARBA" id="ARBA00047367"/>
    </source>
</evidence>
<keyword evidence="14 32" id="KW-1133">Transmembrane helix</keyword>
<reference evidence="34" key="1">
    <citation type="submission" date="2015-02" db="EMBL/GenBank/DDBJ databases">
        <title>Genome sequencing for Strongylocentrotus purpuratus.</title>
        <authorList>
            <person name="Murali S."/>
            <person name="Liu Y."/>
            <person name="Vee V."/>
            <person name="English A."/>
            <person name="Wang M."/>
            <person name="Skinner E."/>
            <person name="Han Y."/>
            <person name="Muzny D.M."/>
            <person name="Worley K.C."/>
            <person name="Gibbs R.A."/>
        </authorList>
    </citation>
    <scope>NUCLEOTIDE SEQUENCE</scope>
</reference>
<feature type="transmembrane region" description="Helical" evidence="32">
    <location>
        <begin position="276"/>
        <end position="302"/>
    </location>
</feature>
<dbReference type="InParanoid" id="A0A7M7STY2"/>
<dbReference type="GO" id="GO:0004144">
    <property type="term" value="F:diacylglycerol O-acyltransferase activity"/>
    <property type="evidence" value="ECO:0000318"/>
    <property type="project" value="GO_Central"/>
</dbReference>
<evidence type="ECO:0000256" key="20">
    <source>
        <dbReference type="ARBA" id="ARBA00047807"/>
    </source>
</evidence>
<evidence type="ECO:0000256" key="19">
    <source>
        <dbReference type="ARBA" id="ARBA00047609"/>
    </source>
</evidence>
<feature type="region of interest" description="Disordered" evidence="31">
    <location>
        <begin position="182"/>
        <end position="230"/>
    </location>
</feature>
<keyword evidence="15 29" id="KW-0472">Membrane</keyword>
<comment type="catalytic activity">
    <reaction evidence="23">
        <text>1-octadecanoyl-2-(5Z,8Z,11Z,14Z-eicosatetraenoyl)-sn-glycerol + (9Z)-octadecenoyl-CoA = 1-octadecanoyl-2-(5Z,8Z,11Z,14Z)-eicosatetraenoyl-3-(9Z)-octadecenoyl-sn-glycerol + CoA</text>
        <dbReference type="Rhea" id="RHEA:38307"/>
        <dbReference type="ChEBI" id="CHEBI:57287"/>
        <dbReference type="ChEBI" id="CHEBI:57387"/>
        <dbReference type="ChEBI" id="CHEBI:75728"/>
        <dbReference type="ChEBI" id="CHEBI:75729"/>
    </reaction>
    <physiologicalReaction direction="left-to-right" evidence="23">
        <dbReference type="Rhea" id="RHEA:38308"/>
    </physiologicalReaction>
</comment>
<dbReference type="CTD" id="8694"/>
<organism evidence="33 34">
    <name type="scientific">Strongylocentrotus purpuratus</name>
    <name type="common">Purple sea urchin</name>
    <dbReference type="NCBI Taxonomy" id="7668"/>
    <lineage>
        <taxon>Eukaryota</taxon>
        <taxon>Metazoa</taxon>
        <taxon>Echinodermata</taxon>
        <taxon>Eleutherozoa</taxon>
        <taxon>Echinozoa</taxon>
        <taxon>Echinoidea</taxon>
        <taxon>Euechinoidea</taxon>
        <taxon>Echinacea</taxon>
        <taxon>Camarodonta</taxon>
        <taxon>Echinidea</taxon>
        <taxon>Strongylocentrotidae</taxon>
        <taxon>Strongylocentrotus</taxon>
    </lineage>
</organism>
<comment type="catalytic activity">
    <reaction evidence="22">
        <text>2-(9Z-octadecenoyl)-glycerol + (9Z)-octadecenoyl-CoA = 1,2-di-(9Z-octadecenoyl)-sn-glycerol + CoA</text>
        <dbReference type="Rhea" id="RHEA:37911"/>
        <dbReference type="ChEBI" id="CHEBI:52333"/>
        <dbReference type="ChEBI" id="CHEBI:57287"/>
        <dbReference type="ChEBI" id="CHEBI:57387"/>
        <dbReference type="ChEBI" id="CHEBI:73990"/>
    </reaction>
    <physiologicalReaction direction="left-to-right" evidence="22">
        <dbReference type="Rhea" id="RHEA:37912"/>
    </physiologicalReaction>
</comment>
<protein>
    <recommendedName>
        <fullName evidence="29">O-acyltransferase</fullName>
    </recommendedName>
</protein>
<evidence type="ECO:0000256" key="25">
    <source>
        <dbReference type="ARBA" id="ARBA00048728"/>
    </source>
</evidence>
<feature type="compositionally biased region" description="Basic and acidic residues" evidence="31">
    <location>
        <begin position="1"/>
        <end position="10"/>
    </location>
</feature>
<dbReference type="InterPro" id="IPR014371">
    <property type="entry name" value="Oat_ACAT_DAG_ARE"/>
</dbReference>
<name>A0A7M7STY2_STRPU</name>
<keyword evidence="16 29" id="KW-0012">Acyltransferase</keyword>